<dbReference type="InterPro" id="IPR000917">
    <property type="entry name" value="Sulfatase_N"/>
</dbReference>
<feature type="binding site" evidence="8">
    <location>
        <position position="484"/>
    </location>
    <ligand>
        <name>Mn(2+)</name>
        <dbReference type="ChEBI" id="CHEBI:29035"/>
    </ligand>
</feature>
<keyword evidence="7" id="KW-0479">Metal-binding</keyword>
<dbReference type="PANTHER" id="PTHR47371">
    <property type="entry name" value="LIPOTEICHOIC ACID SYNTHASE"/>
    <property type="match status" value="1"/>
</dbReference>
<feature type="transmembrane region" description="Helical" evidence="9">
    <location>
        <begin position="170"/>
        <end position="191"/>
    </location>
</feature>
<feature type="domain" description="Sulfatase N-terminal" evidence="10">
    <location>
        <begin position="267"/>
        <end position="541"/>
    </location>
</feature>
<dbReference type="InterPro" id="IPR050448">
    <property type="entry name" value="OpgB/LTA_synthase_biosynth"/>
</dbReference>
<organism evidence="11 12">
    <name type="scientific">Mucilaginibacter pedocola</name>
    <dbReference type="NCBI Taxonomy" id="1792845"/>
    <lineage>
        <taxon>Bacteria</taxon>
        <taxon>Pseudomonadati</taxon>
        <taxon>Bacteroidota</taxon>
        <taxon>Sphingobacteriia</taxon>
        <taxon>Sphingobacteriales</taxon>
        <taxon>Sphingobacteriaceae</taxon>
        <taxon>Mucilaginibacter</taxon>
    </lineage>
</organism>
<dbReference type="Gene3D" id="3.30.1120.80">
    <property type="match status" value="1"/>
</dbReference>
<evidence type="ECO:0000256" key="4">
    <source>
        <dbReference type="ARBA" id="ARBA00022989"/>
    </source>
</evidence>
<feature type="transmembrane region" description="Helical" evidence="9">
    <location>
        <begin position="56"/>
        <end position="73"/>
    </location>
</feature>
<feature type="binding site" evidence="8">
    <location>
        <position position="485"/>
    </location>
    <ligand>
        <name>Mn(2+)</name>
        <dbReference type="ChEBI" id="CHEBI:29035"/>
    </ligand>
</feature>
<gene>
    <name evidence="11" type="ORF">BC343_18865</name>
</gene>
<dbReference type="PIRSF" id="PIRSF005091">
    <property type="entry name" value="Mmb_sulf_HI1246"/>
    <property type="match status" value="1"/>
</dbReference>
<evidence type="ECO:0000256" key="3">
    <source>
        <dbReference type="ARBA" id="ARBA00022692"/>
    </source>
</evidence>
<keyword evidence="7" id="KW-0464">Manganese</keyword>
<dbReference type="Gene3D" id="3.40.720.10">
    <property type="entry name" value="Alkaline Phosphatase, subunit A"/>
    <property type="match status" value="1"/>
</dbReference>
<accession>A0A1S9P6C4</accession>
<evidence type="ECO:0000313" key="11">
    <source>
        <dbReference type="EMBL" id="OOQ56506.1"/>
    </source>
</evidence>
<comment type="subcellular location">
    <subcellularLocation>
        <location evidence="1">Cell membrane</location>
        <topology evidence="1">Multi-pass membrane protein</topology>
    </subcellularLocation>
</comment>
<dbReference type="GO" id="GO:0046872">
    <property type="term" value="F:metal ion binding"/>
    <property type="evidence" value="ECO:0007669"/>
    <property type="project" value="UniProtKB-KW"/>
</dbReference>
<reference evidence="11 12" key="1">
    <citation type="submission" date="2016-07" db="EMBL/GenBank/DDBJ databases">
        <title>Genomic analysis of zinc-resistant bacterium Mucilaginibacter pedocola TBZ30.</title>
        <authorList>
            <person name="Huang J."/>
            <person name="Tang J."/>
        </authorList>
    </citation>
    <scope>NUCLEOTIDE SEQUENCE [LARGE SCALE GENOMIC DNA]</scope>
    <source>
        <strain evidence="11 12">TBZ30</strain>
    </source>
</reference>
<evidence type="ECO:0000256" key="8">
    <source>
        <dbReference type="PIRSR" id="PIRSR005091-3"/>
    </source>
</evidence>
<evidence type="ECO:0000259" key="10">
    <source>
        <dbReference type="Pfam" id="PF00884"/>
    </source>
</evidence>
<dbReference type="PANTHER" id="PTHR47371:SF3">
    <property type="entry name" value="PHOSPHOGLYCEROL TRANSFERASE I"/>
    <property type="match status" value="1"/>
</dbReference>
<dbReference type="GO" id="GO:0005886">
    <property type="term" value="C:plasma membrane"/>
    <property type="evidence" value="ECO:0007669"/>
    <property type="project" value="UniProtKB-SubCell"/>
</dbReference>
<dbReference type="Pfam" id="PF00884">
    <property type="entry name" value="Sulfatase"/>
    <property type="match status" value="1"/>
</dbReference>
<dbReference type="Proteomes" id="UP000189739">
    <property type="component" value="Unassembled WGS sequence"/>
</dbReference>
<dbReference type="InterPro" id="IPR012160">
    <property type="entry name" value="LtaS-like"/>
</dbReference>
<feature type="binding site" evidence="7">
    <location>
        <position position="430"/>
    </location>
    <ligand>
        <name>substrate</name>
    </ligand>
</feature>
<dbReference type="EMBL" id="MBTF01000039">
    <property type="protein sequence ID" value="OOQ56506.1"/>
    <property type="molecule type" value="Genomic_DNA"/>
</dbReference>
<dbReference type="RefSeq" id="WP_078351464.1">
    <property type="nucleotide sequence ID" value="NZ_MBTF01000039.1"/>
</dbReference>
<feature type="binding site" evidence="8">
    <location>
        <position position="275"/>
    </location>
    <ligand>
        <name>Mn(2+)</name>
        <dbReference type="ChEBI" id="CHEBI:29035"/>
    </ligand>
</feature>
<proteinExistence type="predicted"/>
<feature type="transmembrane region" description="Helical" evidence="9">
    <location>
        <begin position="85"/>
        <end position="105"/>
    </location>
</feature>
<protein>
    <recommendedName>
        <fullName evidence="10">Sulfatase N-terminal domain-containing protein</fullName>
    </recommendedName>
</protein>
<keyword evidence="2" id="KW-1003">Cell membrane</keyword>
<keyword evidence="5 9" id="KW-0472">Membrane</keyword>
<evidence type="ECO:0000256" key="6">
    <source>
        <dbReference type="PIRSR" id="PIRSR005091-1"/>
    </source>
</evidence>
<dbReference type="SUPFAM" id="SSF53649">
    <property type="entry name" value="Alkaline phosphatase-like"/>
    <property type="match status" value="1"/>
</dbReference>
<keyword evidence="12" id="KW-1185">Reference proteome</keyword>
<feature type="binding site" evidence="8">
    <location>
        <position position="315"/>
    </location>
    <ligand>
        <name>Mn(2+)</name>
        <dbReference type="ChEBI" id="CHEBI:29035"/>
    </ligand>
</feature>
<sequence length="621" mass="71139">MLKSLFSFCRFLLFWIVFAWITRAVFELYFQEKFAGSSAYDIFQTFVYGLRMDMSAAGYIALIPLLVFGVNWFTKYHIKPVWLRVYVYFMLFLICLITILNFNIFREWGTKVNFRVFANAANSPTEAVASTGSSPIGISLAIGAVLFTIGIVLSHFIIDYNFRKPKAPVWAKSLLFLLLFGINFVIVRSGIQLVPISQSTVYFSERPILNQGALNTEWNLLQNTFESLKTQSNPYLFMPPEEATKLVDSMYAVQKDTTVHILNTDRPNIVIIQLESFTADVIESLGGEKGDAPNFEDFIKEGVLFDSVYAASDRTDKGIIAILSAFPSQASRTMIVDNTKQERLPAISDVLVEKRYRTSYFYGGDANFMNFKAYLLSHNIDGMVDKFSFAEKEMNSKWGAHDDIVLKRNVKYLGKQQQPFFSYIQTLSNHEPFEVPMKPQFPGEDLPNKFRSTAYYTDLSLKEYFDEAKKQPWYANTLFILVADHGHRLPLDRAEPYEPRKYHIPFLFFGGAIKPEYRGTHVKKLGNQVDLAATLLAQMDIPHKEFKWSKNLLNPYSKPFAFFDWDNGMGFMLPNQAVSYDNAGARVNFVKNPKAPQAQTDEALLLGKAFLQQVFTEYMKF</sequence>
<evidence type="ECO:0000313" key="12">
    <source>
        <dbReference type="Proteomes" id="UP000189739"/>
    </source>
</evidence>
<dbReference type="InterPro" id="IPR017850">
    <property type="entry name" value="Alkaline_phosphatase_core_sf"/>
</dbReference>
<keyword evidence="4 9" id="KW-1133">Transmembrane helix</keyword>
<evidence type="ECO:0000256" key="9">
    <source>
        <dbReference type="SAM" id="Phobius"/>
    </source>
</evidence>
<dbReference type="OrthoDB" id="9777768at2"/>
<feature type="active site" evidence="6">
    <location>
        <position position="315"/>
    </location>
</feature>
<dbReference type="STRING" id="1792845.BC343_18865"/>
<evidence type="ECO:0000256" key="2">
    <source>
        <dbReference type="ARBA" id="ARBA00022475"/>
    </source>
</evidence>
<keyword evidence="3 9" id="KW-0812">Transmembrane</keyword>
<evidence type="ECO:0000256" key="7">
    <source>
        <dbReference type="PIRSR" id="PIRSR005091-2"/>
    </source>
</evidence>
<feature type="transmembrane region" description="Helical" evidence="9">
    <location>
        <begin position="136"/>
        <end position="158"/>
    </location>
</feature>
<evidence type="ECO:0000256" key="1">
    <source>
        <dbReference type="ARBA" id="ARBA00004651"/>
    </source>
</evidence>
<dbReference type="AlphaFoldDB" id="A0A1S9P6C4"/>
<name>A0A1S9P6C4_9SPHI</name>
<dbReference type="CDD" id="cd16015">
    <property type="entry name" value="LTA_synthase"/>
    <property type="match status" value="1"/>
</dbReference>
<comment type="caution">
    <text evidence="11">The sequence shown here is derived from an EMBL/GenBank/DDBJ whole genome shotgun (WGS) entry which is preliminary data.</text>
</comment>
<evidence type="ECO:0000256" key="5">
    <source>
        <dbReference type="ARBA" id="ARBA00023136"/>
    </source>
</evidence>